<feature type="signal peptide" evidence="2">
    <location>
        <begin position="1"/>
        <end position="46"/>
    </location>
</feature>
<evidence type="ECO:0000256" key="1">
    <source>
        <dbReference type="SAM" id="MobiDB-lite"/>
    </source>
</evidence>
<dbReference type="PANTHER" id="PTHR21398">
    <property type="entry name" value="AGAP007094-PA"/>
    <property type="match status" value="1"/>
</dbReference>
<protein>
    <submittedName>
        <fullName evidence="4">Uncharacterized protein LOC115625413</fullName>
    </submittedName>
</protein>
<keyword evidence="2" id="KW-0732">Signal</keyword>
<accession>A0A6J2TMU1</accession>
<dbReference type="SMART" id="SM00718">
    <property type="entry name" value="DM4_12"/>
    <property type="match status" value="1"/>
</dbReference>
<gene>
    <name evidence="4" type="primary">LOC115625413</name>
</gene>
<dbReference type="Proteomes" id="UP000504634">
    <property type="component" value="Unplaced"/>
</dbReference>
<dbReference type="OrthoDB" id="7526931at2759"/>
<dbReference type="RefSeq" id="XP_030376312.1">
    <property type="nucleotide sequence ID" value="XM_030520452.1"/>
</dbReference>
<dbReference type="InterPro" id="IPR006631">
    <property type="entry name" value="DM4_12"/>
</dbReference>
<feature type="chain" id="PRO_5027103471" evidence="2">
    <location>
        <begin position="47"/>
        <end position="255"/>
    </location>
</feature>
<organism evidence="3 4">
    <name type="scientific">Drosophila lebanonensis</name>
    <name type="common">Fruit fly</name>
    <name type="synonym">Scaptodrosophila lebanonensis</name>
    <dbReference type="NCBI Taxonomy" id="7225"/>
    <lineage>
        <taxon>Eukaryota</taxon>
        <taxon>Metazoa</taxon>
        <taxon>Ecdysozoa</taxon>
        <taxon>Arthropoda</taxon>
        <taxon>Hexapoda</taxon>
        <taxon>Insecta</taxon>
        <taxon>Pterygota</taxon>
        <taxon>Neoptera</taxon>
        <taxon>Endopterygota</taxon>
        <taxon>Diptera</taxon>
        <taxon>Brachycera</taxon>
        <taxon>Muscomorpha</taxon>
        <taxon>Ephydroidea</taxon>
        <taxon>Drosophilidae</taxon>
        <taxon>Scaptodrosophila</taxon>
    </lineage>
</organism>
<evidence type="ECO:0000313" key="4">
    <source>
        <dbReference type="RefSeq" id="XP_030376312.1"/>
    </source>
</evidence>
<proteinExistence type="predicted"/>
<keyword evidence="3" id="KW-1185">Reference proteome</keyword>
<dbReference type="GeneID" id="115625413"/>
<reference evidence="4" key="1">
    <citation type="submission" date="2025-08" db="UniProtKB">
        <authorList>
            <consortium name="RefSeq"/>
        </authorList>
    </citation>
    <scope>IDENTIFICATION</scope>
    <source>
        <strain evidence="4">11010-0011.00</strain>
        <tissue evidence="4">Whole body</tissue>
    </source>
</reference>
<feature type="region of interest" description="Disordered" evidence="1">
    <location>
        <begin position="87"/>
        <end position="107"/>
    </location>
</feature>
<evidence type="ECO:0000313" key="3">
    <source>
        <dbReference type="Proteomes" id="UP000504634"/>
    </source>
</evidence>
<evidence type="ECO:0000256" key="2">
    <source>
        <dbReference type="SAM" id="SignalP"/>
    </source>
</evidence>
<name>A0A6J2TMU1_DROLE</name>
<dbReference type="PANTHER" id="PTHR21398:SF23">
    <property type="entry name" value="AGAP002978-PA"/>
    <property type="match status" value="1"/>
</dbReference>
<sequence length="255" mass="29222">MRLSTFVRPVHCTNTSSGLLSPLSPLRPLFLLLSSLLLLSATCCVAHSADNNFDAVADALTAQALHTDNSNIQTFDMLPQQEQHYDNHTKDTYDNSSSNNHSKRALSRRKRYLEFPKGSRMSWRTNIRNNLLKINTLISYGYGFRANWGFPDLKEQRQKNRIFFKRDLFQNVETALNGHGFDGRACILKSYCTALLDVDNGHKSGMLFKMLKLVFSLDEQEKRHLPHLREENCQQILHSHCPLSFDSISPYTDDV</sequence>
<dbReference type="Pfam" id="PF07841">
    <property type="entry name" value="DM4_12"/>
    <property type="match status" value="1"/>
</dbReference>
<dbReference type="AlphaFoldDB" id="A0A6J2TMU1"/>